<gene>
    <name evidence="3 6" type="primary">yacG</name>
    <name evidence="5" type="ORF">IFDJLNFL_3871</name>
    <name evidence="6" type="ORF">MTDSW087_00081</name>
</gene>
<name>A0A564FRT6_9HYPH</name>
<dbReference type="RefSeq" id="WP_144758600.1">
    <property type="nucleotide sequence ID" value="NZ_BPQI01000127.1"/>
</dbReference>
<feature type="binding site" evidence="3">
    <location>
        <position position="16"/>
    </location>
    <ligand>
        <name>Zn(2+)</name>
        <dbReference type="ChEBI" id="CHEBI:29105"/>
    </ligand>
</feature>
<dbReference type="EMBL" id="CABFVH010000001">
    <property type="protein sequence ID" value="VUF10416.1"/>
    <property type="molecule type" value="Genomic_DNA"/>
</dbReference>
<dbReference type="GO" id="GO:0008657">
    <property type="term" value="F:DNA topoisomerase type II (double strand cut, ATP-hydrolyzing) inhibitor activity"/>
    <property type="evidence" value="ECO:0007669"/>
    <property type="project" value="UniProtKB-UniRule"/>
</dbReference>
<comment type="subunit">
    <text evidence="3">Interacts with GyrB.</text>
</comment>
<organism evidence="6 7">
    <name type="scientific">Methylobacterium dankookense</name>
    <dbReference type="NCBI Taxonomy" id="560405"/>
    <lineage>
        <taxon>Bacteria</taxon>
        <taxon>Pseudomonadati</taxon>
        <taxon>Pseudomonadota</taxon>
        <taxon>Alphaproteobacteria</taxon>
        <taxon>Hyphomicrobiales</taxon>
        <taxon>Methylobacteriaceae</taxon>
        <taxon>Methylobacterium</taxon>
    </lineage>
</organism>
<protein>
    <recommendedName>
        <fullName evidence="3">DNA gyrase inhibitor YacG</fullName>
    </recommendedName>
</protein>
<evidence type="ECO:0000313" key="7">
    <source>
        <dbReference type="Proteomes" id="UP000401717"/>
    </source>
</evidence>
<dbReference type="AlphaFoldDB" id="A0A564FRT6"/>
<feature type="binding site" evidence="3">
    <location>
        <position position="32"/>
    </location>
    <ligand>
        <name>Zn(2+)</name>
        <dbReference type="ChEBI" id="CHEBI:29105"/>
    </ligand>
</feature>
<dbReference type="Gene3D" id="3.30.50.10">
    <property type="entry name" value="Erythroid Transcription Factor GATA-1, subunit A"/>
    <property type="match status" value="1"/>
</dbReference>
<dbReference type="GO" id="GO:0008270">
    <property type="term" value="F:zinc ion binding"/>
    <property type="evidence" value="ECO:0007669"/>
    <property type="project" value="UniProtKB-UniRule"/>
</dbReference>
<evidence type="ECO:0000313" key="5">
    <source>
        <dbReference type="EMBL" id="GJD57958.1"/>
    </source>
</evidence>
<dbReference type="InterPro" id="IPR005584">
    <property type="entry name" value="DNA_gyrase_inhibitor_YacG"/>
</dbReference>
<dbReference type="EMBL" id="BPQI01000127">
    <property type="protein sequence ID" value="GJD57958.1"/>
    <property type="molecule type" value="Genomic_DNA"/>
</dbReference>
<keyword evidence="2 3" id="KW-0862">Zinc</keyword>
<dbReference type="OrthoDB" id="9809663at2"/>
<keyword evidence="1 3" id="KW-0479">Metal-binding</keyword>
<dbReference type="PANTHER" id="PTHR36150">
    <property type="entry name" value="DNA GYRASE INHIBITOR YACG"/>
    <property type="match status" value="1"/>
</dbReference>
<feature type="region of interest" description="Disordered" evidence="4">
    <location>
        <begin position="43"/>
        <end position="68"/>
    </location>
</feature>
<keyword evidence="8" id="KW-1185">Reference proteome</keyword>
<comment type="function">
    <text evidence="3">Inhibits all the catalytic activities of DNA gyrase by preventing its interaction with DNA. Acts by binding directly to the C-terminal domain of GyrB, which probably disrupts DNA binding by the gyrase.</text>
</comment>
<reference evidence="5" key="3">
    <citation type="submission" date="2021-08" db="EMBL/GenBank/DDBJ databases">
        <authorList>
            <person name="Tani A."/>
            <person name="Ola A."/>
            <person name="Ogura Y."/>
            <person name="Katsura K."/>
            <person name="Hayashi T."/>
        </authorList>
    </citation>
    <scope>NUCLEOTIDE SEQUENCE</scope>
    <source>
        <strain evidence="5">DSM 22415</strain>
    </source>
</reference>
<reference evidence="6 7" key="1">
    <citation type="submission" date="2019-06" db="EMBL/GenBank/DDBJ databases">
        <authorList>
            <person name="Rodrigo-Torres L."/>
            <person name="Arahal R. D."/>
            <person name="Lucena T."/>
        </authorList>
    </citation>
    <scope>NUCLEOTIDE SEQUENCE [LARGE SCALE GENOMIC DNA]</scope>
    <source>
        <strain evidence="6 7">SW08-7</strain>
    </source>
</reference>
<evidence type="ECO:0000256" key="2">
    <source>
        <dbReference type="ARBA" id="ARBA00022833"/>
    </source>
</evidence>
<dbReference type="Proteomes" id="UP000401717">
    <property type="component" value="Unassembled WGS sequence"/>
</dbReference>
<dbReference type="Pfam" id="PF03884">
    <property type="entry name" value="YacG"/>
    <property type="match status" value="1"/>
</dbReference>
<dbReference type="PANTHER" id="PTHR36150:SF1">
    <property type="entry name" value="DNA GYRASE INHIBITOR YACG"/>
    <property type="match status" value="1"/>
</dbReference>
<reference evidence="5" key="2">
    <citation type="journal article" date="2021" name="Front. Microbiol.">
        <title>Comprehensive Comparative Genomics and Phenotyping of Methylobacterium Species.</title>
        <authorList>
            <person name="Alessa O."/>
            <person name="Ogura Y."/>
            <person name="Fujitani Y."/>
            <person name="Takami H."/>
            <person name="Hayashi T."/>
            <person name="Sahin N."/>
            <person name="Tani A."/>
        </authorList>
    </citation>
    <scope>NUCLEOTIDE SEQUENCE</scope>
    <source>
        <strain evidence="5">DSM 22415</strain>
    </source>
</reference>
<proteinExistence type="inferred from homology"/>
<dbReference type="InterPro" id="IPR013088">
    <property type="entry name" value="Znf_NHR/GATA"/>
</dbReference>
<feature type="binding site" evidence="3">
    <location>
        <position position="13"/>
    </location>
    <ligand>
        <name>Zn(2+)</name>
        <dbReference type="ChEBI" id="CHEBI:29105"/>
    </ligand>
</feature>
<feature type="compositionally biased region" description="Basic and acidic residues" evidence="4">
    <location>
        <begin position="54"/>
        <end position="68"/>
    </location>
</feature>
<evidence type="ECO:0000256" key="3">
    <source>
        <dbReference type="HAMAP-Rule" id="MF_00649"/>
    </source>
</evidence>
<dbReference type="GO" id="GO:0006355">
    <property type="term" value="P:regulation of DNA-templated transcription"/>
    <property type="evidence" value="ECO:0007669"/>
    <property type="project" value="InterPro"/>
</dbReference>
<feature type="binding site" evidence="3">
    <location>
        <position position="28"/>
    </location>
    <ligand>
        <name>Zn(2+)</name>
        <dbReference type="ChEBI" id="CHEBI:29105"/>
    </ligand>
</feature>
<comment type="cofactor">
    <cofactor evidence="3">
        <name>Zn(2+)</name>
        <dbReference type="ChEBI" id="CHEBI:29105"/>
    </cofactor>
    <text evidence="3">Binds 1 zinc ion.</text>
</comment>
<dbReference type="HAMAP" id="MF_00649">
    <property type="entry name" value="DNA_gyrase_inhibitor_YacG"/>
    <property type="match status" value="1"/>
</dbReference>
<evidence type="ECO:0000313" key="6">
    <source>
        <dbReference type="EMBL" id="VUF10416.1"/>
    </source>
</evidence>
<evidence type="ECO:0000313" key="8">
    <source>
        <dbReference type="Proteomes" id="UP001055303"/>
    </source>
</evidence>
<sequence length="68" mass="7083">MSAARKAAKAAPCPVCGKPAAPALAPFCSERCADIDLGRWLSDRYVLPGDDGGETDRPPPESDPAKKS</sequence>
<evidence type="ECO:0000256" key="4">
    <source>
        <dbReference type="SAM" id="MobiDB-lite"/>
    </source>
</evidence>
<dbReference type="SUPFAM" id="SSF57716">
    <property type="entry name" value="Glucocorticoid receptor-like (DNA-binding domain)"/>
    <property type="match status" value="1"/>
</dbReference>
<comment type="similarity">
    <text evidence="3">Belongs to the DNA gyrase inhibitor YacG family.</text>
</comment>
<evidence type="ECO:0000256" key="1">
    <source>
        <dbReference type="ARBA" id="ARBA00022723"/>
    </source>
</evidence>
<accession>A0A564FRT6</accession>
<dbReference type="Proteomes" id="UP001055303">
    <property type="component" value="Unassembled WGS sequence"/>
</dbReference>